<evidence type="ECO:0000256" key="1">
    <source>
        <dbReference type="ARBA" id="ARBA00023266"/>
    </source>
</evidence>
<dbReference type="SMART" id="SM00450">
    <property type="entry name" value="RHOD"/>
    <property type="match status" value="1"/>
</dbReference>
<dbReference type="NCBIfam" id="NF008751">
    <property type="entry name" value="PRK11784.1-3"/>
    <property type="match status" value="1"/>
</dbReference>
<comment type="caution">
    <text evidence="4">The sequence shown here is derived from an EMBL/GenBank/DDBJ whole genome shotgun (WGS) entry which is preliminary data.</text>
</comment>
<dbReference type="SUPFAM" id="SSF52540">
    <property type="entry name" value="P-loop containing nucleoside triphosphate hydrolases"/>
    <property type="match status" value="1"/>
</dbReference>
<reference evidence="4 5" key="1">
    <citation type="submission" date="2014-06" db="EMBL/GenBank/DDBJ databases">
        <title>Whole Genome Sequences of Three Symbiotic Endozoicomonas Bacteria.</title>
        <authorList>
            <person name="Neave M.J."/>
            <person name="Apprill A."/>
            <person name="Voolstra C.R."/>
        </authorList>
    </citation>
    <scope>NUCLEOTIDE SEQUENCE [LARGE SCALE GENOMIC DNA]</scope>
    <source>
        <strain evidence="4 5">DSM 22380</strain>
    </source>
</reference>
<dbReference type="InterPro" id="IPR027417">
    <property type="entry name" value="P-loop_NTPase"/>
</dbReference>
<dbReference type="AlphaFoldDB" id="A0A081KET9"/>
<dbReference type="SUPFAM" id="SSF52821">
    <property type="entry name" value="Rhodanese/Cell cycle control phosphatase"/>
    <property type="match status" value="1"/>
</dbReference>
<proteinExistence type="inferred from homology"/>
<protein>
    <recommendedName>
        <fullName evidence="2">tRNA 2-selenouridine synthase</fullName>
        <ecNumber evidence="2">2.9.1.3</ecNumber>
    </recommendedName>
</protein>
<feature type="domain" description="Rhodanese" evidence="3">
    <location>
        <begin position="20"/>
        <end position="143"/>
    </location>
</feature>
<comment type="catalytic activity">
    <reaction evidence="2">
        <text>5-methylaminomethyl-2-thiouridine(34) in tRNA + (2E)-geranyl diphosphate = 5-methylaminomethyl-S-(2E)-geranyl-thiouridine(34) in tRNA + diphosphate</text>
        <dbReference type="Rhea" id="RHEA:14085"/>
        <dbReference type="Rhea" id="RHEA-COMP:10195"/>
        <dbReference type="Rhea" id="RHEA-COMP:14654"/>
        <dbReference type="ChEBI" id="CHEBI:33019"/>
        <dbReference type="ChEBI" id="CHEBI:58057"/>
        <dbReference type="ChEBI" id="CHEBI:74455"/>
        <dbReference type="ChEBI" id="CHEBI:140632"/>
    </reaction>
</comment>
<dbReference type="PROSITE" id="PS50206">
    <property type="entry name" value="RHODANESE_3"/>
    <property type="match status" value="1"/>
</dbReference>
<name>A0A081KET9_9GAMM</name>
<comment type="catalytic activity">
    <reaction evidence="2">
        <text>5-methylaminomethyl-2-(Se-phospho)selenouridine(34) in tRNA + H2O = 5-methylaminomethyl-2-selenouridine(34) in tRNA + phosphate</text>
        <dbReference type="Rhea" id="RHEA:60176"/>
        <dbReference type="Rhea" id="RHEA-COMP:10196"/>
        <dbReference type="Rhea" id="RHEA-COMP:15523"/>
        <dbReference type="ChEBI" id="CHEBI:15377"/>
        <dbReference type="ChEBI" id="CHEBI:43474"/>
        <dbReference type="ChEBI" id="CHEBI:82743"/>
        <dbReference type="ChEBI" id="CHEBI:143702"/>
    </reaction>
</comment>
<evidence type="ECO:0000313" key="5">
    <source>
        <dbReference type="Proteomes" id="UP000027997"/>
    </source>
</evidence>
<dbReference type="EC" id="2.9.1.3" evidence="2"/>
<dbReference type="PANTHER" id="PTHR30401">
    <property type="entry name" value="TRNA 2-SELENOURIDINE SYNTHASE"/>
    <property type="match status" value="1"/>
</dbReference>
<evidence type="ECO:0000259" key="3">
    <source>
        <dbReference type="PROSITE" id="PS50206"/>
    </source>
</evidence>
<feature type="active site" description="S-selanylcysteine intermediate" evidence="2">
    <location>
        <position position="103"/>
    </location>
</feature>
<dbReference type="EMBL" id="JOJP01000001">
    <property type="protein sequence ID" value="KEI72665.1"/>
    <property type="molecule type" value="Genomic_DNA"/>
</dbReference>
<dbReference type="GO" id="GO:0002098">
    <property type="term" value="P:tRNA wobble uridine modification"/>
    <property type="evidence" value="ECO:0007669"/>
    <property type="project" value="UniProtKB-UniRule"/>
</dbReference>
<dbReference type="HAMAP" id="MF_01622">
    <property type="entry name" value="tRNA_sel_U_synth"/>
    <property type="match status" value="1"/>
</dbReference>
<accession>A0A081KET9</accession>
<dbReference type="Gene3D" id="3.40.250.10">
    <property type="entry name" value="Rhodanese-like domain"/>
    <property type="match status" value="1"/>
</dbReference>
<dbReference type="NCBIfam" id="NF008750">
    <property type="entry name" value="PRK11784.1-2"/>
    <property type="match status" value="1"/>
</dbReference>
<comment type="catalytic activity">
    <reaction evidence="2">
        <text>5-methylaminomethyl-2-thiouridine(34) in tRNA + selenophosphate + (2E)-geranyl diphosphate + H2O + H(+) = 5-methylaminomethyl-2-selenouridine(34) in tRNA + (2E)-thiogeraniol + phosphate + diphosphate</text>
        <dbReference type="Rhea" id="RHEA:42716"/>
        <dbReference type="Rhea" id="RHEA-COMP:10195"/>
        <dbReference type="Rhea" id="RHEA-COMP:10196"/>
        <dbReference type="ChEBI" id="CHEBI:15377"/>
        <dbReference type="ChEBI" id="CHEBI:15378"/>
        <dbReference type="ChEBI" id="CHEBI:16144"/>
        <dbReference type="ChEBI" id="CHEBI:33019"/>
        <dbReference type="ChEBI" id="CHEBI:43474"/>
        <dbReference type="ChEBI" id="CHEBI:58057"/>
        <dbReference type="ChEBI" id="CHEBI:74455"/>
        <dbReference type="ChEBI" id="CHEBI:82743"/>
        <dbReference type="ChEBI" id="CHEBI:143703"/>
        <dbReference type="EC" id="2.9.1.3"/>
    </reaction>
</comment>
<sequence>MAKTSTNKERTNTEDYLSIFLQDIPLMDVRAPVEFSKGSFPAATNEPILDDRQRELIGTCYKREGPDAAVELGLQLATEDVRAQRLDSWQSFVKEHPEGYLFCFRGGQRSHITQQWLKESGYPYPLIKGGYKALRRFLIDELERSIEEIPFIILSGKTGTGKTYLIQQLPYSIDLEGLANHRGSSFGRRYGGQPSQIDFENRLSIALLKHRHKHPGMPLLLEDESKLIGRCSLPQEMRDKMQQSPLILLEETMEERVKIGLKEYVTDNLAEFIAAYGEQQGFEQFSEGLSGSLYRIRRRLGGERYQQLTDILEKAIQQHKTDGVIEGYSPLISDLLSNYYDPMYDYQLEQKEGEIIFRGDRKKIQESYSTLLCK</sequence>
<dbReference type="NCBIfam" id="TIGR03167">
    <property type="entry name" value="tRNA_sel_U_synt"/>
    <property type="match status" value="1"/>
</dbReference>
<evidence type="ECO:0000313" key="4">
    <source>
        <dbReference type="EMBL" id="KEI72665.1"/>
    </source>
</evidence>
<dbReference type="PANTHER" id="PTHR30401:SF0">
    <property type="entry name" value="TRNA 2-SELENOURIDINE SYNTHASE"/>
    <property type="match status" value="1"/>
</dbReference>
<comment type="similarity">
    <text evidence="2">Belongs to the SelU family.</text>
</comment>
<dbReference type="Pfam" id="PF26341">
    <property type="entry name" value="AAA_SelU"/>
    <property type="match status" value="1"/>
</dbReference>
<dbReference type="InterPro" id="IPR058840">
    <property type="entry name" value="AAA_SelU"/>
</dbReference>
<evidence type="ECO:0000256" key="2">
    <source>
        <dbReference type="HAMAP-Rule" id="MF_01622"/>
    </source>
</evidence>
<dbReference type="GO" id="GO:0043828">
    <property type="term" value="F:tRNA 2-selenouridine synthase activity"/>
    <property type="evidence" value="ECO:0007669"/>
    <property type="project" value="UniProtKB-EC"/>
</dbReference>
<dbReference type="eggNOG" id="COG2603">
    <property type="taxonomic scope" value="Bacteria"/>
</dbReference>
<dbReference type="STRING" id="305900.GV64_19765"/>
<dbReference type="Proteomes" id="UP000027997">
    <property type="component" value="Unassembled WGS sequence"/>
</dbReference>
<dbReference type="GO" id="GO:0016765">
    <property type="term" value="F:transferase activity, transferring alkyl or aryl (other than methyl) groups"/>
    <property type="evidence" value="ECO:0007669"/>
    <property type="project" value="UniProtKB-UniRule"/>
</dbReference>
<keyword evidence="5" id="KW-1185">Reference proteome</keyword>
<comment type="catalytic activity">
    <reaction evidence="2">
        <text>5-methylaminomethyl-S-(2E)-geranyl-thiouridine(34) in tRNA + selenophosphate + H(+) = 5-methylaminomethyl-2-(Se-phospho)selenouridine(34) in tRNA + (2E)-thiogeraniol</text>
        <dbReference type="Rhea" id="RHEA:60172"/>
        <dbReference type="Rhea" id="RHEA-COMP:14654"/>
        <dbReference type="Rhea" id="RHEA-COMP:15523"/>
        <dbReference type="ChEBI" id="CHEBI:15378"/>
        <dbReference type="ChEBI" id="CHEBI:16144"/>
        <dbReference type="ChEBI" id="CHEBI:140632"/>
        <dbReference type="ChEBI" id="CHEBI:143702"/>
        <dbReference type="ChEBI" id="CHEBI:143703"/>
    </reaction>
</comment>
<comment type="subunit">
    <text evidence="2">Monomer.</text>
</comment>
<gene>
    <name evidence="2" type="primary">selU</name>
    <name evidence="4" type="ORF">GV64_19765</name>
</gene>
<keyword evidence="2" id="KW-0808">Transferase</keyword>
<comment type="function">
    <text evidence="2">Involved in the post-transcriptional modification of the uridine at the wobble position (U34) of tRNA(Lys), tRNA(Glu) and tRNA(Gln). Catalyzes the conversion of 2-thiouridine (S2U-RNA) to 2-selenouridine (Se2U-RNA). Acts in a two-step process involving geranylation of 2-thiouridine (S2U) to S-geranyl-2-thiouridine (geS2U) and subsequent selenation of the latter derivative to 2-selenouridine (Se2U) in the tRNA chain.</text>
</comment>
<dbReference type="InterPro" id="IPR017582">
    <property type="entry name" value="SelU"/>
</dbReference>
<keyword evidence="1 2" id="KW-0711">Selenium</keyword>
<organism evidence="4 5">
    <name type="scientific">Endozoicomonas elysicola</name>
    <dbReference type="NCBI Taxonomy" id="305900"/>
    <lineage>
        <taxon>Bacteria</taxon>
        <taxon>Pseudomonadati</taxon>
        <taxon>Pseudomonadota</taxon>
        <taxon>Gammaproteobacteria</taxon>
        <taxon>Oceanospirillales</taxon>
        <taxon>Endozoicomonadaceae</taxon>
        <taxon>Endozoicomonas</taxon>
    </lineage>
</organism>
<dbReference type="InterPro" id="IPR036873">
    <property type="entry name" value="Rhodanese-like_dom_sf"/>
</dbReference>
<dbReference type="InterPro" id="IPR001763">
    <property type="entry name" value="Rhodanese-like_dom"/>
</dbReference>